<feature type="domain" description="WYL" evidence="1">
    <location>
        <begin position="144"/>
        <end position="211"/>
    </location>
</feature>
<organism evidence="3 4">
    <name type="scientific">Desulfobulbus propionicus (strain ATCC 33891 / DSM 2032 / VKM B-1956 / 1pr3)</name>
    <dbReference type="NCBI Taxonomy" id="577650"/>
    <lineage>
        <taxon>Bacteria</taxon>
        <taxon>Pseudomonadati</taxon>
        <taxon>Thermodesulfobacteriota</taxon>
        <taxon>Desulfobulbia</taxon>
        <taxon>Desulfobulbales</taxon>
        <taxon>Desulfobulbaceae</taxon>
        <taxon>Desulfobulbus</taxon>
    </lineage>
</organism>
<reference evidence="3 4" key="1">
    <citation type="journal article" date="2011" name="Stand. Genomic Sci.">
        <title>Complete genome sequence of Desulfobulbus propionicus type strain (1pr3).</title>
        <authorList>
            <person name="Pagani I."/>
            <person name="Lapidus A."/>
            <person name="Nolan M."/>
            <person name="Lucas S."/>
            <person name="Hammon N."/>
            <person name="Deshpande S."/>
            <person name="Cheng J.F."/>
            <person name="Chertkov O."/>
            <person name="Davenport K."/>
            <person name="Tapia R."/>
            <person name="Han C."/>
            <person name="Goodwin L."/>
            <person name="Pitluck S."/>
            <person name="Liolios K."/>
            <person name="Mavromatis K."/>
            <person name="Ivanova N."/>
            <person name="Mikhailova N."/>
            <person name="Pati A."/>
            <person name="Chen A."/>
            <person name="Palaniappan K."/>
            <person name="Land M."/>
            <person name="Hauser L."/>
            <person name="Chang Y.J."/>
            <person name="Jeffries C.D."/>
            <person name="Detter J.C."/>
            <person name="Brambilla E."/>
            <person name="Kannan K.P."/>
            <person name="Djao O.D."/>
            <person name="Rohde M."/>
            <person name="Pukall R."/>
            <person name="Spring S."/>
            <person name="Goker M."/>
            <person name="Sikorski J."/>
            <person name="Woyke T."/>
            <person name="Bristow J."/>
            <person name="Eisen J.A."/>
            <person name="Markowitz V."/>
            <person name="Hugenholtz P."/>
            <person name="Kyrpides N.C."/>
            <person name="Klenk H.P."/>
        </authorList>
    </citation>
    <scope>NUCLEOTIDE SEQUENCE [LARGE SCALE GENOMIC DNA]</scope>
    <source>
        <strain evidence="4">ATCC 33891 / DSM 2032 / 1pr3</strain>
    </source>
</reference>
<dbReference type="AlphaFoldDB" id="A0A7U3YLN1"/>
<dbReference type="KEGG" id="dpr:Despr_1485"/>
<dbReference type="PROSITE" id="PS52050">
    <property type="entry name" value="WYL"/>
    <property type="match status" value="1"/>
</dbReference>
<dbReference type="Pfam" id="PF25583">
    <property type="entry name" value="WCX"/>
    <property type="match status" value="1"/>
</dbReference>
<accession>A0A7U3YLN1</accession>
<dbReference type="InterPro" id="IPR057727">
    <property type="entry name" value="WCX_dom"/>
</dbReference>
<dbReference type="PANTHER" id="PTHR34580">
    <property type="match status" value="1"/>
</dbReference>
<evidence type="ECO:0000259" key="1">
    <source>
        <dbReference type="Pfam" id="PF13280"/>
    </source>
</evidence>
<dbReference type="EMBL" id="CP002364">
    <property type="protein sequence ID" value="ADW17640.1"/>
    <property type="molecule type" value="Genomic_DNA"/>
</dbReference>
<keyword evidence="4" id="KW-1185">Reference proteome</keyword>
<protein>
    <submittedName>
        <fullName evidence="3">Transcriptional regulator-like protein</fullName>
    </submittedName>
</protein>
<name>A0A7U3YLN1_DESPD</name>
<dbReference type="RefSeq" id="WP_015724181.1">
    <property type="nucleotide sequence ID" value="NC_014972.1"/>
</dbReference>
<sequence length="328" mass="38181">MSERLKFERFFWFHAQVKRARFPNTRNLVETFEVSERTAQRDIDFMRDRLDAPLEFDRSRNGYRYTDDAYEIPASWIDEDSLLSLALAARLASTIPDTAVKEDLCRLIGRMLRLSRHEEYACLDRLGDKVSVKNIEYARVDEQFFRLIVQALFDDRSLRITYCSPHSGAVSERIVQPLHLMHYMGSWHLLAWCAAREAIRDFALARLQAVALADTPVQVPLDLPPIKEYTRRHFGIMQGETATIVTLRFSPHIAPRIREQIWHPDQQTTPKPDGSLLLSFPTADFRELTRNILSYGAEVRVEEPAELRELVRGEIEKMFRNLCSPDIE</sequence>
<evidence type="ECO:0000313" key="3">
    <source>
        <dbReference type="EMBL" id="ADW17640.1"/>
    </source>
</evidence>
<evidence type="ECO:0000313" key="4">
    <source>
        <dbReference type="Proteomes" id="UP000006365"/>
    </source>
</evidence>
<dbReference type="InterPro" id="IPR051534">
    <property type="entry name" value="CBASS_pafABC_assoc_protein"/>
</dbReference>
<dbReference type="Proteomes" id="UP000006365">
    <property type="component" value="Chromosome"/>
</dbReference>
<dbReference type="PANTHER" id="PTHR34580:SF1">
    <property type="entry name" value="PROTEIN PAFC"/>
    <property type="match status" value="1"/>
</dbReference>
<feature type="domain" description="WCX" evidence="2">
    <location>
        <begin position="245"/>
        <end position="318"/>
    </location>
</feature>
<proteinExistence type="predicted"/>
<dbReference type="Pfam" id="PF13280">
    <property type="entry name" value="WYL"/>
    <property type="match status" value="1"/>
</dbReference>
<gene>
    <name evidence="3" type="ordered locus">Despr_1485</name>
</gene>
<evidence type="ECO:0000259" key="2">
    <source>
        <dbReference type="Pfam" id="PF25583"/>
    </source>
</evidence>
<dbReference type="InterPro" id="IPR026881">
    <property type="entry name" value="WYL_dom"/>
</dbReference>